<protein>
    <submittedName>
        <fullName evidence="1">Uncharacterized protein</fullName>
    </submittedName>
</protein>
<evidence type="ECO:0000313" key="1">
    <source>
        <dbReference type="EMBL" id="DAD92034.1"/>
    </source>
</evidence>
<proteinExistence type="predicted"/>
<organism evidence="1">
    <name type="scientific">Siphoviridae sp. ctwWa4</name>
    <dbReference type="NCBI Taxonomy" id="2826517"/>
    <lineage>
        <taxon>Viruses</taxon>
        <taxon>Duplodnaviria</taxon>
        <taxon>Heunggongvirae</taxon>
        <taxon>Uroviricota</taxon>
        <taxon>Caudoviricetes</taxon>
    </lineage>
</organism>
<reference evidence="1" key="1">
    <citation type="journal article" date="2021" name="Proc. Natl. Acad. Sci. U.S.A.">
        <title>A Catalog of Tens of Thousands of Viruses from Human Metagenomes Reveals Hidden Associations with Chronic Diseases.</title>
        <authorList>
            <person name="Tisza M.J."/>
            <person name="Buck C.B."/>
        </authorList>
    </citation>
    <scope>NUCLEOTIDE SEQUENCE</scope>
    <source>
        <strain evidence="1">CtwWa4</strain>
    </source>
</reference>
<accession>A0A8S5NCQ4</accession>
<sequence length="39" mass="4911">MQTFCTIKNKFQKFFQIHQNFIFLCLMTYSPRDLRFFVK</sequence>
<name>A0A8S5NCQ4_9CAUD</name>
<dbReference type="EMBL" id="BK015126">
    <property type="protein sequence ID" value="DAD92034.1"/>
    <property type="molecule type" value="Genomic_DNA"/>
</dbReference>